<dbReference type="Proteomes" id="UP001500058">
    <property type="component" value="Unassembled WGS sequence"/>
</dbReference>
<dbReference type="PANTHER" id="PTHR11124">
    <property type="entry name" value="VACUOLAR SORTING PROTEIN VPS29"/>
    <property type="match status" value="1"/>
</dbReference>
<dbReference type="InterPro" id="IPR024654">
    <property type="entry name" value="Calcineurin-like_PHP_lpxH"/>
</dbReference>
<organism evidence="5 6">
    <name type="scientific">Streptomyces glaucosporus</name>
    <dbReference type="NCBI Taxonomy" id="284044"/>
    <lineage>
        <taxon>Bacteria</taxon>
        <taxon>Bacillati</taxon>
        <taxon>Actinomycetota</taxon>
        <taxon>Actinomycetes</taxon>
        <taxon>Kitasatosporales</taxon>
        <taxon>Streptomycetaceae</taxon>
        <taxon>Streptomyces</taxon>
    </lineage>
</organism>
<dbReference type="InterPro" id="IPR000979">
    <property type="entry name" value="Phosphodiesterase_MJ0936/Vps29"/>
</dbReference>
<comment type="cofactor">
    <cofactor evidence="2">
        <name>a divalent metal cation</name>
        <dbReference type="ChEBI" id="CHEBI:60240"/>
    </cofactor>
</comment>
<keyword evidence="2" id="KW-0479">Metal-binding</keyword>
<sequence length="174" mass="19384">MGDVRLLLTSDTHLPKRARRLPDELMARVAEADVVVHAGDWVDTATLDLLQERSKRLIGVYGNNDGPGLRARLPEVARAELGGLRLGVVHETGPRQGREKRCAERFPDLDVLVFGHSHIPWDTTAERPGGGSLRLLNPGSPTDRRAQPYRTFMTAVVEAGRLREVVLHRLPPRR</sequence>
<dbReference type="NCBIfam" id="TIGR00040">
    <property type="entry name" value="yfcE"/>
    <property type="match status" value="1"/>
</dbReference>
<evidence type="ECO:0000313" key="5">
    <source>
        <dbReference type="EMBL" id="GAA2404932.1"/>
    </source>
</evidence>
<dbReference type="SUPFAM" id="SSF56300">
    <property type="entry name" value="Metallo-dependent phosphatases"/>
    <property type="match status" value="1"/>
</dbReference>
<dbReference type="InterPro" id="IPR029052">
    <property type="entry name" value="Metallo-depent_PP-like"/>
</dbReference>
<accession>A0ABP5VJP4</accession>
<gene>
    <name evidence="5" type="ORF">GCM10010420_35750</name>
</gene>
<evidence type="ECO:0000256" key="2">
    <source>
        <dbReference type="RuleBase" id="RU362039"/>
    </source>
</evidence>
<feature type="region of interest" description="Disordered" evidence="3">
    <location>
        <begin position="123"/>
        <end position="146"/>
    </location>
</feature>
<name>A0ABP5VJP4_9ACTN</name>
<evidence type="ECO:0000313" key="6">
    <source>
        <dbReference type="Proteomes" id="UP001500058"/>
    </source>
</evidence>
<evidence type="ECO:0000256" key="3">
    <source>
        <dbReference type="SAM" id="MobiDB-lite"/>
    </source>
</evidence>
<dbReference type="EC" id="3.1.4.-" evidence="2"/>
<comment type="similarity">
    <text evidence="1 2">Belongs to the metallophosphoesterase superfamily. YfcE family.</text>
</comment>
<comment type="caution">
    <text evidence="5">The sequence shown here is derived from an EMBL/GenBank/DDBJ whole genome shotgun (WGS) entry which is preliminary data.</text>
</comment>
<evidence type="ECO:0000256" key="1">
    <source>
        <dbReference type="ARBA" id="ARBA00008950"/>
    </source>
</evidence>
<keyword evidence="6" id="KW-1185">Reference proteome</keyword>
<dbReference type="Pfam" id="PF12850">
    <property type="entry name" value="Metallophos_2"/>
    <property type="match status" value="1"/>
</dbReference>
<dbReference type="EMBL" id="BAAATJ010000016">
    <property type="protein sequence ID" value="GAA2404932.1"/>
    <property type="molecule type" value="Genomic_DNA"/>
</dbReference>
<feature type="domain" description="Calcineurin-like phosphoesterase" evidence="4">
    <location>
        <begin position="5"/>
        <end position="158"/>
    </location>
</feature>
<dbReference type="Gene3D" id="3.60.21.10">
    <property type="match status" value="1"/>
</dbReference>
<evidence type="ECO:0000259" key="4">
    <source>
        <dbReference type="Pfam" id="PF12850"/>
    </source>
</evidence>
<reference evidence="6" key="1">
    <citation type="journal article" date="2019" name="Int. J. Syst. Evol. Microbiol.">
        <title>The Global Catalogue of Microorganisms (GCM) 10K type strain sequencing project: providing services to taxonomists for standard genome sequencing and annotation.</title>
        <authorList>
            <consortium name="The Broad Institute Genomics Platform"/>
            <consortium name="The Broad Institute Genome Sequencing Center for Infectious Disease"/>
            <person name="Wu L."/>
            <person name="Ma J."/>
        </authorList>
    </citation>
    <scope>NUCLEOTIDE SEQUENCE [LARGE SCALE GENOMIC DNA]</scope>
    <source>
        <strain evidence="6">JCM 6921</strain>
    </source>
</reference>
<proteinExistence type="inferred from homology"/>
<protein>
    <recommendedName>
        <fullName evidence="2">Phosphoesterase</fullName>
        <ecNumber evidence="2">3.1.4.-</ecNumber>
    </recommendedName>
</protein>